<sequence length="96" mass="10526">MASRKPSANAKRTAAFKAGLGSMDDVFERECARKERSAEEREEALVRKACLSKNCYGSRDDAAEAARACAAHGAPRLHCYRCPHCGGWHLTSKGER</sequence>
<keyword evidence="2" id="KW-1185">Reference proteome</keyword>
<evidence type="ECO:0000313" key="1">
    <source>
        <dbReference type="EMBL" id="PNV66490.1"/>
    </source>
</evidence>
<dbReference type="Proteomes" id="UP000236488">
    <property type="component" value="Unassembled WGS sequence"/>
</dbReference>
<protein>
    <submittedName>
        <fullName evidence="1">Uncharacterized protein</fullName>
    </submittedName>
</protein>
<organism evidence="1 2">
    <name type="scientific">Rubneribacter badeniensis</name>
    <dbReference type="NCBI Taxonomy" id="2070688"/>
    <lineage>
        <taxon>Bacteria</taxon>
        <taxon>Bacillati</taxon>
        <taxon>Actinomycetota</taxon>
        <taxon>Coriobacteriia</taxon>
        <taxon>Eggerthellales</taxon>
        <taxon>Eggerthellaceae</taxon>
        <taxon>Rubneribacter</taxon>
    </lineage>
</organism>
<dbReference type="EMBL" id="PPEL01000002">
    <property type="protein sequence ID" value="PNV66490.1"/>
    <property type="molecule type" value="Genomic_DNA"/>
</dbReference>
<reference evidence="1 2" key="1">
    <citation type="journal article" date="2018" name="Int. J. Syst. Evol. Microbiol.">
        <title>Rubneribacter badeniensis gen. nov., sp. nov. and Enteroscipio rubneri gen. nov., sp. nov., new members of the Eggerthellaceae isolated from human faeces.</title>
        <authorList>
            <person name="Danylec N."/>
            <person name="Gobl A."/>
            <person name="Stoll D.A."/>
            <person name="Hetzer B."/>
            <person name="Kulling S.E."/>
            <person name="Huch M."/>
        </authorList>
    </citation>
    <scope>NUCLEOTIDE SEQUENCE [LARGE SCALE GENOMIC DNA]</scope>
    <source>
        <strain evidence="1 2">ResAG-85</strain>
    </source>
</reference>
<dbReference type="AlphaFoldDB" id="A0A2K2U8I6"/>
<accession>A0A2K2U8I6</accession>
<name>A0A2K2U8I6_9ACTN</name>
<gene>
    <name evidence="1" type="ORF">C2L80_00910</name>
</gene>
<comment type="caution">
    <text evidence="1">The sequence shown here is derived from an EMBL/GenBank/DDBJ whole genome shotgun (WGS) entry which is preliminary data.</text>
</comment>
<proteinExistence type="predicted"/>
<evidence type="ECO:0000313" key="2">
    <source>
        <dbReference type="Proteomes" id="UP000236488"/>
    </source>
</evidence>